<protein>
    <submittedName>
        <fullName evidence="2">PTS system fructose-specific EIIABC component</fullName>
    </submittedName>
</protein>
<dbReference type="Gene3D" id="1.10.10.10">
    <property type="entry name" value="Winged helix-like DNA-binding domain superfamily/Winged helix DNA-binding domain"/>
    <property type="match status" value="1"/>
</dbReference>
<feature type="domain" description="PTS EIIA type-2" evidence="1">
    <location>
        <begin position="65"/>
        <end position="214"/>
    </location>
</feature>
<accession>A0A6C2UAX9</accession>
<dbReference type="RefSeq" id="WP_168442675.1">
    <property type="nucleotide sequence ID" value="NZ_CAAHFG010000004.1"/>
</dbReference>
<evidence type="ECO:0000313" key="2">
    <source>
        <dbReference type="EMBL" id="VGO17302.1"/>
    </source>
</evidence>
<dbReference type="CDD" id="cd00211">
    <property type="entry name" value="PTS_IIA_fru"/>
    <property type="match status" value="1"/>
</dbReference>
<dbReference type="InterPro" id="IPR041657">
    <property type="entry name" value="HTH_17"/>
</dbReference>
<dbReference type="GO" id="GO:0003677">
    <property type="term" value="F:DNA binding"/>
    <property type="evidence" value="ECO:0007669"/>
    <property type="project" value="InterPro"/>
</dbReference>
<proteinExistence type="predicted"/>
<dbReference type="InterPro" id="IPR009061">
    <property type="entry name" value="DNA-bd_dom_put_sf"/>
</dbReference>
<dbReference type="Pfam" id="PF12728">
    <property type="entry name" value="HTH_17"/>
    <property type="match status" value="1"/>
</dbReference>
<dbReference type="Proteomes" id="UP000366872">
    <property type="component" value="Unassembled WGS sequence"/>
</dbReference>
<keyword evidence="3" id="KW-1185">Reference proteome</keyword>
<sequence>MHEIMTIEEVAAYLRVSERTVYDWAQKGDLPGGKLGTTWRFKREDVENWVNSRISTKPASSIIGGVTSSATLTAERVVIIEETDKDTVLRQLVDLLAESPFVHNRAELLKGIFAREELMSTGIGFGIGVPHVRIDSVSDLVMAVAVCKRPISGYSSLDNEPVHIVCMLAARSDQHAKYIRTLSAVSSRLKDAATRERIIASDDPAFIHSQLISE</sequence>
<dbReference type="InterPro" id="IPR010093">
    <property type="entry name" value="SinI_DNA-bd"/>
</dbReference>
<dbReference type="SUPFAM" id="SSF55804">
    <property type="entry name" value="Phoshotransferase/anion transport protein"/>
    <property type="match status" value="1"/>
</dbReference>
<dbReference type="InterPro" id="IPR016152">
    <property type="entry name" value="PTrfase/Anion_transptr"/>
</dbReference>
<dbReference type="PANTHER" id="PTHR47738:SF2">
    <property type="entry name" value="PTS SYSTEM FRUCTOSE-LIKE EIIA COMPONENT"/>
    <property type="match status" value="1"/>
</dbReference>
<dbReference type="InterPro" id="IPR002178">
    <property type="entry name" value="PTS_EIIA_type-2_dom"/>
</dbReference>
<dbReference type="EMBL" id="CAAHFG010000004">
    <property type="protein sequence ID" value="VGO17302.1"/>
    <property type="molecule type" value="Genomic_DNA"/>
</dbReference>
<reference evidence="2 3" key="1">
    <citation type="submission" date="2019-04" db="EMBL/GenBank/DDBJ databases">
        <authorList>
            <person name="Van Vliet M D."/>
        </authorList>
    </citation>
    <scope>NUCLEOTIDE SEQUENCE [LARGE SCALE GENOMIC DNA]</scope>
    <source>
        <strain evidence="2 3">F1</strain>
    </source>
</reference>
<evidence type="ECO:0000313" key="3">
    <source>
        <dbReference type="Proteomes" id="UP000366872"/>
    </source>
</evidence>
<dbReference type="Gene3D" id="3.40.930.10">
    <property type="entry name" value="Mannitol-specific EII, Chain A"/>
    <property type="match status" value="1"/>
</dbReference>
<evidence type="ECO:0000259" key="1">
    <source>
        <dbReference type="PROSITE" id="PS51094"/>
    </source>
</evidence>
<gene>
    <name evidence="2" type="primary">fruA_2</name>
    <name evidence="2" type="ORF">PDESU_05898</name>
</gene>
<dbReference type="Pfam" id="PF00359">
    <property type="entry name" value="PTS_EIIA_2"/>
    <property type="match status" value="1"/>
</dbReference>
<dbReference type="NCBIfam" id="TIGR01764">
    <property type="entry name" value="excise"/>
    <property type="match status" value="1"/>
</dbReference>
<dbReference type="SUPFAM" id="SSF46955">
    <property type="entry name" value="Putative DNA-binding domain"/>
    <property type="match status" value="1"/>
</dbReference>
<organism evidence="2 3">
    <name type="scientific">Pontiella desulfatans</name>
    <dbReference type="NCBI Taxonomy" id="2750659"/>
    <lineage>
        <taxon>Bacteria</taxon>
        <taxon>Pseudomonadati</taxon>
        <taxon>Kiritimatiellota</taxon>
        <taxon>Kiritimatiellia</taxon>
        <taxon>Kiritimatiellales</taxon>
        <taxon>Pontiellaceae</taxon>
        <taxon>Pontiella</taxon>
    </lineage>
</organism>
<dbReference type="InterPro" id="IPR051541">
    <property type="entry name" value="PTS_SugarTrans_NitroReg"/>
</dbReference>
<dbReference type="AlphaFoldDB" id="A0A6C2UAX9"/>
<dbReference type="PROSITE" id="PS51094">
    <property type="entry name" value="PTS_EIIA_TYPE_2"/>
    <property type="match status" value="1"/>
</dbReference>
<name>A0A6C2UAX9_PONDE</name>
<dbReference type="PANTHER" id="PTHR47738">
    <property type="entry name" value="PTS SYSTEM FRUCTOSE-LIKE EIIA COMPONENT-RELATED"/>
    <property type="match status" value="1"/>
</dbReference>
<dbReference type="InterPro" id="IPR036388">
    <property type="entry name" value="WH-like_DNA-bd_sf"/>
</dbReference>